<dbReference type="EMBL" id="VZPE01000001">
    <property type="protein sequence ID" value="KAB0573373.1"/>
    <property type="molecule type" value="Genomic_DNA"/>
</dbReference>
<name>A0A643F5E8_9HYPH</name>
<evidence type="ECO:0008006" key="2">
    <source>
        <dbReference type="Google" id="ProtNLM"/>
    </source>
</evidence>
<comment type="caution">
    <text evidence="1">The sequence shown here is derived from an EMBL/GenBank/DDBJ whole genome shotgun (WGS) entry which is preliminary data.</text>
</comment>
<sequence length="436" mass="45555">MASVYDWSTTPGDNATADADINWSEGMFPSVVNDSARQMMARLAEYIGDNGIRTGAGTANAITVTTNSAITTPPNGMTVAFKALVTNTGAVTLGLNGGTGLKLRKIFAGNTDATDLDAADVTAKGIYLAHFDASANSNAGAWILINPTNNAAMQGLVLSAINNAATKDTPVDADAVVITDSADSGKSKRVLWSRVKAVLQAFFDNRYLQLTGGVLSNGLQIIRSSAGFLGLLDLRNSGAGDVAMRMAGGGRDFTGQHIEIGQRADGDLFLWNGAGVQWRFTKGGGLFAAGDIAAGVGNWVYSGFENSSSTVRSSLRPTTVVAGNTGILFADGNLQGSKWGGGYLSDWIEARSYNRTRDYLLSEQVPIGGTAFLRLMLNTTYTNPQSVGGGDLSWSNVEATDGGRVNYGTWAPLGVSNTNGGSSSIANKTTQWKRVG</sequence>
<proteinExistence type="predicted"/>
<protein>
    <recommendedName>
        <fullName evidence="2">Phage tail protein</fullName>
    </recommendedName>
</protein>
<reference evidence="1" key="1">
    <citation type="submission" date="2019-09" db="EMBL/GenBank/DDBJ databases">
        <title>Draft genome sequences of 48 bacterial type strains from the CCUG.</title>
        <authorList>
            <person name="Tunovic T."/>
            <person name="Pineiro-Iglesias B."/>
            <person name="Unosson C."/>
            <person name="Inganas E."/>
            <person name="Ohlen M."/>
            <person name="Cardew S."/>
            <person name="Jensie-Markopoulos S."/>
            <person name="Salva-Serra F."/>
            <person name="Jaen-Luchoro D."/>
            <person name="Karlsson R."/>
            <person name="Svensson-Stadler L."/>
            <person name="Chun J."/>
            <person name="Moore E."/>
        </authorList>
    </citation>
    <scope>NUCLEOTIDE SEQUENCE</scope>
    <source>
        <strain evidence="1">CCUG 50899</strain>
    </source>
</reference>
<evidence type="ECO:0000313" key="1">
    <source>
        <dbReference type="EMBL" id="KAB0573373.1"/>
    </source>
</evidence>
<organism evidence="1">
    <name type="scientific">Brucella pituitosa</name>
    <dbReference type="NCBI Taxonomy" id="571256"/>
    <lineage>
        <taxon>Bacteria</taxon>
        <taxon>Pseudomonadati</taxon>
        <taxon>Pseudomonadota</taxon>
        <taxon>Alphaproteobacteria</taxon>
        <taxon>Hyphomicrobiales</taxon>
        <taxon>Brucellaceae</taxon>
        <taxon>Brucella/Ochrobactrum group</taxon>
        <taxon>Brucella</taxon>
    </lineage>
</organism>
<accession>A0A643F5E8</accession>
<dbReference type="RefSeq" id="WP_151081251.1">
    <property type="nucleotide sequence ID" value="NZ_JBHEEN010000001.1"/>
</dbReference>
<gene>
    <name evidence="1" type="ORF">F7Q93_02460</name>
</gene>
<dbReference type="AlphaFoldDB" id="A0A643F5E8"/>
<dbReference type="Gene3D" id="6.20.70.20">
    <property type="match status" value="1"/>
</dbReference>